<feature type="domain" description="Methyl-accepting transducer" evidence="5">
    <location>
        <begin position="449"/>
        <end position="685"/>
    </location>
</feature>
<sequence>MPRLPAFLTRLPRPDLSRVKTLRGGLKPARLLEQLDAVRQQAHATYREGGLRAFFGPGIRLLNRHRFPWKFTLLGLLTMAATSLYVVSLNISMRAEIDTARQESRALDLYLPLATLLHASQRYSGLAWGSATDAALKPALQARAAEVDTALAQFDGALKRNADSFGLGEHWTALRNSWQKIRAAQDSFTAESIKTLLPPFNRQIEDLLGDLGEASGLLADPNRNSNLIANLLLRKYPEAADSLGRLVHTSALILGSKEMDGEWTRMAGLMSEARSVQNSLLDTLARSADANPEGKAAFTALSGQLGAAWSTVLDSADSEILKGGFSMDGATFLQAADKPAELMLAGLKPAADMLKAQLDARADRLDQRFWGSSAIGATLVGTLLYCAFGLFLTILGSVRELAEGARHIGRGELGYRIDYSARDELHDVANQFNGMAAAFAGIIDQVQHTASELSSAAASLAETAGHVTEGSQQQSQAASSMAAAVEEMTVGIDEISRNAGSADEAAAESGRLSQAGGEIVSRTVSEMGQISASVRHSASVITELGENSRQISKIVQSIKEVADQTNLLALNAAIEAARAGEEGRGFAVVADEVRKLAERTGKATAEIGSMVASIQAGTTRAVAAMQDGVRRVEDGVKLSSEAGAAMEQIREESGRALRSVNEISSALREQAVASTEIARSVEAIARMAESNHAQVSQTASTAADLVTLSRELGTEISRFHTRPVTKEPMA</sequence>
<feature type="transmembrane region" description="Helical" evidence="4">
    <location>
        <begin position="374"/>
        <end position="398"/>
    </location>
</feature>
<dbReference type="SMART" id="SM00304">
    <property type="entry name" value="HAMP"/>
    <property type="match status" value="1"/>
</dbReference>
<dbReference type="SUPFAM" id="SSF58104">
    <property type="entry name" value="Methyl-accepting chemotaxis protein (MCP) signaling domain"/>
    <property type="match status" value="1"/>
</dbReference>
<dbReference type="InterPro" id="IPR003660">
    <property type="entry name" value="HAMP_dom"/>
</dbReference>
<reference evidence="7 8" key="1">
    <citation type="submission" date="2024-07" db="EMBL/GenBank/DDBJ databases">
        <title>Uliginosibacterium paludis KCTC:42655.</title>
        <authorList>
            <person name="Kim M.K."/>
        </authorList>
    </citation>
    <scope>NUCLEOTIDE SEQUENCE [LARGE SCALE GENOMIC DNA]</scope>
    <source>
        <strain evidence="7 8">KCTC 42655</strain>
    </source>
</reference>
<keyword evidence="1 3" id="KW-0807">Transducer</keyword>
<dbReference type="InterPro" id="IPR004090">
    <property type="entry name" value="Chemotax_Me-accpt_rcpt"/>
</dbReference>
<dbReference type="PROSITE" id="PS50885">
    <property type="entry name" value="HAMP"/>
    <property type="match status" value="1"/>
</dbReference>
<evidence type="ECO:0000256" key="4">
    <source>
        <dbReference type="SAM" id="Phobius"/>
    </source>
</evidence>
<keyword evidence="4" id="KW-1133">Transmembrane helix</keyword>
<evidence type="ECO:0000256" key="3">
    <source>
        <dbReference type="PROSITE-ProRule" id="PRU00284"/>
    </source>
</evidence>
<keyword evidence="4" id="KW-0472">Membrane</keyword>
<gene>
    <name evidence="7" type="ORF">ABVT11_14005</name>
</gene>
<dbReference type="PANTHER" id="PTHR32089:SF112">
    <property type="entry name" value="LYSOZYME-LIKE PROTEIN-RELATED"/>
    <property type="match status" value="1"/>
</dbReference>
<organism evidence="7 8">
    <name type="scientific">Uliginosibacterium paludis</name>
    <dbReference type="NCBI Taxonomy" id="1615952"/>
    <lineage>
        <taxon>Bacteria</taxon>
        <taxon>Pseudomonadati</taxon>
        <taxon>Pseudomonadota</taxon>
        <taxon>Betaproteobacteria</taxon>
        <taxon>Rhodocyclales</taxon>
        <taxon>Zoogloeaceae</taxon>
        <taxon>Uliginosibacterium</taxon>
    </lineage>
</organism>
<dbReference type="Gene3D" id="1.10.287.950">
    <property type="entry name" value="Methyl-accepting chemotaxis protein"/>
    <property type="match status" value="1"/>
</dbReference>
<dbReference type="SMART" id="SM00283">
    <property type="entry name" value="MA"/>
    <property type="match status" value="1"/>
</dbReference>
<proteinExistence type="inferred from homology"/>
<evidence type="ECO:0000256" key="2">
    <source>
        <dbReference type="ARBA" id="ARBA00029447"/>
    </source>
</evidence>
<dbReference type="RefSeq" id="WP_345924739.1">
    <property type="nucleotide sequence ID" value="NZ_JBDIVF010000002.1"/>
</dbReference>
<feature type="transmembrane region" description="Helical" evidence="4">
    <location>
        <begin position="71"/>
        <end position="91"/>
    </location>
</feature>
<keyword evidence="4" id="KW-0812">Transmembrane</keyword>
<evidence type="ECO:0000313" key="8">
    <source>
        <dbReference type="Proteomes" id="UP001548590"/>
    </source>
</evidence>
<keyword evidence="8" id="KW-1185">Reference proteome</keyword>
<comment type="caution">
    <text evidence="7">The sequence shown here is derived from an EMBL/GenBank/DDBJ whole genome shotgun (WGS) entry which is preliminary data.</text>
</comment>
<protein>
    <submittedName>
        <fullName evidence="7">Methyl-accepting chemotaxis protein</fullName>
    </submittedName>
</protein>
<name>A0ABV2CT55_9RHOO</name>
<dbReference type="PANTHER" id="PTHR32089">
    <property type="entry name" value="METHYL-ACCEPTING CHEMOTAXIS PROTEIN MCPB"/>
    <property type="match status" value="1"/>
</dbReference>
<dbReference type="Pfam" id="PF00672">
    <property type="entry name" value="HAMP"/>
    <property type="match status" value="1"/>
</dbReference>
<evidence type="ECO:0000256" key="1">
    <source>
        <dbReference type="ARBA" id="ARBA00023224"/>
    </source>
</evidence>
<dbReference type="CDD" id="cd11386">
    <property type="entry name" value="MCP_signal"/>
    <property type="match status" value="1"/>
</dbReference>
<comment type="similarity">
    <text evidence="2">Belongs to the methyl-accepting chemotaxis (MCP) protein family.</text>
</comment>
<evidence type="ECO:0000259" key="5">
    <source>
        <dbReference type="PROSITE" id="PS50111"/>
    </source>
</evidence>
<accession>A0ABV2CT55</accession>
<evidence type="ECO:0000313" key="7">
    <source>
        <dbReference type="EMBL" id="MET1490947.1"/>
    </source>
</evidence>
<dbReference type="EMBL" id="JBEWLZ010000008">
    <property type="protein sequence ID" value="MET1490947.1"/>
    <property type="molecule type" value="Genomic_DNA"/>
</dbReference>
<evidence type="ECO:0000259" key="6">
    <source>
        <dbReference type="PROSITE" id="PS50885"/>
    </source>
</evidence>
<dbReference type="PRINTS" id="PR00260">
    <property type="entry name" value="CHEMTRNSDUCR"/>
</dbReference>
<dbReference type="CDD" id="cd06225">
    <property type="entry name" value="HAMP"/>
    <property type="match status" value="1"/>
</dbReference>
<dbReference type="Pfam" id="PF00015">
    <property type="entry name" value="MCPsignal"/>
    <property type="match status" value="1"/>
</dbReference>
<dbReference type="PROSITE" id="PS50111">
    <property type="entry name" value="CHEMOTAXIS_TRANSDUC_2"/>
    <property type="match status" value="1"/>
</dbReference>
<dbReference type="Proteomes" id="UP001548590">
    <property type="component" value="Unassembled WGS sequence"/>
</dbReference>
<dbReference type="InterPro" id="IPR004089">
    <property type="entry name" value="MCPsignal_dom"/>
</dbReference>
<feature type="domain" description="HAMP" evidence="6">
    <location>
        <begin position="392"/>
        <end position="444"/>
    </location>
</feature>